<keyword evidence="2" id="KW-0694">RNA-binding</keyword>
<feature type="compositionally biased region" description="Basic residues" evidence="3">
    <location>
        <begin position="382"/>
        <end position="411"/>
    </location>
</feature>
<feature type="compositionally biased region" description="Basic and acidic residues" evidence="3">
    <location>
        <begin position="412"/>
        <end position="465"/>
    </location>
</feature>
<feature type="compositionally biased region" description="Low complexity" evidence="3">
    <location>
        <begin position="192"/>
        <end position="202"/>
    </location>
</feature>
<dbReference type="Pfam" id="PF00076">
    <property type="entry name" value="RRM_1"/>
    <property type="match status" value="1"/>
</dbReference>
<feature type="domain" description="PWI" evidence="5">
    <location>
        <begin position="671"/>
        <end position="771"/>
    </location>
</feature>
<feature type="compositionally biased region" description="Low complexity" evidence="3">
    <location>
        <begin position="210"/>
        <end position="228"/>
    </location>
</feature>
<dbReference type="InterPro" id="IPR036483">
    <property type="entry name" value="PWI_dom_sf"/>
</dbReference>
<evidence type="ECO:0000259" key="4">
    <source>
        <dbReference type="PROSITE" id="PS50102"/>
    </source>
</evidence>
<keyword evidence="1" id="KW-0507">mRNA processing</keyword>
<feature type="compositionally biased region" description="Basic and acidic residues" evidence="3">
    <location>
        <begin position="271"/>
        <end position="294"/>
    </location>
</feature>
<dbReference type="SMART" id="SM00360">
    <property type="entry name" value="RRM"/>
    <property type="match status" value="1"/>
</dbReference>
<feature type="compositionally biased region" description="Basic and acidic residues" evidence="3">
    <location>
        <begin position="492"/>
        <end position="502"/>
    </location>
</feature>
<dbReference type="PROSITE" id="PS50102">
    <property type="entry name" value="RRM"/>
    <property type="match status" value="1"/>
</dbReference>
<dbReference type="CDD" id="cd12446">
    <property type="entry name" value="RRM_RBM25"/>
    <property type="match status" value="1"/>
</dbReference>
<dbReference type="AlphaFoldDB" id="A0A835Z4I4"/>
<dbReference type="PANTHER" id="PTHR18806">
    <property type="entry name" value="RBM25 PROTEIN"/>
    <property type="match status" value="1"/>
</dbReference>
<evidence type="ECO:0000313" key="6">
    <source>
        <dbReference type="EMBL" id="KAG5187101.1"/>
    </source>
</evidence>
<dbReference type="InterPro" id="IPR002483">
    <property type="entry name" value="PWI_dom"/>
</dbReference>
<accession>A0A835Z4I4</accession>
<dbReference type="SMART" id="SM00311">
    <property type="entry name" value="PWI"/>
    <property type="match status" value="1"/>
</dbReference>
<dbReference type="GO" id="GO:0006397">
    <property type="term" value="P:mRNA processing"/>
    <property type="evidence" value="ECO:0007669"/>
    <property type="project" value="UniProtKB-KW"/>
</dbReference>
<feature type="region of interest" description="Disordered" evidence="3">
    <location>
        <begin position="192"/>
        <end position="543"/>
    </location>
</feature>
<sequence>MGRPPQQQQWYPGPHLPPAMPQQVQGPTGQIEPEKLFVTVYVGKLADAVEPQYVGEVLRSVGRLAKWNRANDAETNKLKHFGFATYRTAEEADVAVKVLNGQKVMGEELLVKVGKKEQAAIDEFFAKKSPYQLTSHQTRVADARKRILEPYQLTSHQTRVADARKRFEAVVAAREGPKVKLEEAAASGGDGAAAAAEAEASGVQPKAEATDAGKSAPAAADAAAAAKGAEGGAVKGEGDVLVPPPLRRDENGEPEQGMTEEKAAYAFSEAIKFRRLQEERDRRDEEQRRQELQRRLKASHRAQVEKQRAEEEAKARALKEEAEALKAAAKKAALAAEKAEQEAAAAAAAGDETATAGDGAAARDKGGEREGSADGGGDASRRRSSRKRSREGRRHSRSRSRSRSRGSRRRRSGGDRERSRERSREGDRRRSSDRDRDRDRRDRDRDRDSERDGGRRRDRDGRGGREGSPPGGGRRRTSGARRGARKSAAIAEQHKCDEEERKTRQRMAVLAALGDDEDEPPSAAAATTTRLSSSGGGEEERADWTASIAAAAAERAAAAAAARHEAAKIAAAAAAAEAEAAEAAVRVEESRKRPAGAGSGLGFSLAAKAAKRGSGSSVAGMFGLEGEEERAPSRPVVPIDYDDGGAAAAAPGGGRKDRDKVLVDMIPKDKDALFAYPLDWGVVTSHGIVANKMRPWVVRKIREYLGEEEPTLIDFVCAKLEARAPPQAVLDELRLVLEEDAEVFTVKMWRMLVFCALRAAAAPQPAQLLAVGGDRPFLTAVHAVAQATRVLVYAAIKSLISKGLPKTDTRDTAATVRERFALTLSIWAVMTPMQELTQPTTVKSTAAEIMGFRKGSGILSATALGAAVALFDEWESVWGRLAIVPLSAAVRACAYRPYPGIPYADKDHKRNRLLGGLYGWYFAYYCWFVKGSLRPVIEVYSAFGGFGILYLGIRAWTNARCTSGGDVVAVAF</sequence>
<gene>
    <name evidence="6" type="ORF">JKP88DRAFT_353792</name>
</gene>
<feature type="domain" description="RRM" evidence="4">
    <location>
        <begin position="38"/>
        <end position="116"/>
    </location>
</feature>
<feature type="compositionally biased region" description="Basic and acidic residues" evidence="3">
    <location>
        <begin position="361"/>
        <end position="372"/>
    </location>
</feature>
<dbReference type="InterPro" id="IPR035979">
    <property type="entry name" value="RBD_domain_sf"/>
</dbReference>
<feature type="compositionally biased region" description="Low complexity" evidence="3">
    <location>
        <begin position="521"/>
        <end position="533"/>
    </location>
</feature>
<dbReference type="EMBL" id="JAFCMP010000095">
    <property type="protein sequence ID" value="KAG5187101.1"/>
    <property type="molecule type" value="Genomic_DNA"/>
</dbReference>
<protein>
    <submittedName>
        <fullName evidence="6">Uncharacterized protein</fullName>
    </submittedName>
</protein>
<dbReference type="SUPFAM" id="SSF54928">
    <property type="entry name" value="RNA-binding domain, RBD"/>
    <property type="match status" value="1"/>
</dbReference>
<dbReference type="GO" id="GO:0005681">
    <property type="term" value="C:spliceosomal complex"/>
    <property type="evidence" value="ECO:0007669"/>
    <property type="project" value="TreeGrafter"/>
</dbReference>
<keyword evidence="7" id="KW-1185">Reference proteome</keyword>
<evidence type="ECO:0000256" key="3">
    <source>
        <dbReference type="SAM" id="MobiDB-lite"/>
    </source>
</evidence>
<feature type="region of interest" description="Disordered" evidence="3">
    <location>
        <begin position="1"/>
        <end position="28"/>
    </location>
</feature>
<evidence type="ECO:0000259" key="5">
    <source>
        <dbReference type="PROSITE" id="PS51025"/>
    </source>
</evidence>
<feature type="compositionally biased region" description="Low complexity" evidence="3">
    <location>
        <begin position="325"/>
        <end position="360"/>
    </location>
</feature>
<dbReference type="PANTHER" id="PTHR18806:SF4">
    <property type="entry name" value="RNA-BINDING PROTEIN 25"/>
    <property type="match status" value="1"/>
</dbReference>
<dbReference type="OrthoDB" id="6275295at2759"/>
<feature type="compositionally biased region" description="Basic and acidic residues" evidence="3">
    <location>
        <begin position="302"/>
        <end position="324"/>
    </location>
</feature>
<dbReference type="InterPro" id="IPR012677">
    <property type="entry name" value="Nucleotide-bd_a/b_plait_sf"/>
</dbReference>
<dbReference type="InterPro" id="IPR000504">
    <property type="entry name" value="RRM_dom"/>
</dbReference>
<feature type="compositionally biased region" description="Polar residues" evidence="3">
    <location>
        <begin position="1"/>
        <end position="10"/>
    </location>
</feature>
<dbReference type="PROSITE" id="PS51025">
    <property type="entry name" value="PWI"/>
    <property type="match status" value="1"/>
</dbReference>
<dbReference type="Gene3D" id="3.30.70.330">
    <property type="match status" value="1"/>
</dbReference>
<dbReference type="Pfam" id="PF01480">
    <property type="entry name" value="PWI"/>
    <property type="match status" value="1"/>
</dbReference>
<dbReference type="InterPro" id="IPR052768">
    <property type="entry name" value="RBM25"/>
</dbReference>
<name>A0A835Z4I4_9STRA</name>
<evidence type="ECO:0000256" key="1">
    <source>
        <dbReference type="ARBA" id="ARBA00022664"/>
    </source>
</evidence>
<dbReference type="Gene3D" id="1.20.1390.10">
    <property type="entry name" value="PWI domain"/>
    <property type="match status" value="1"/>
</dbReference>
<dbReference type="Proteomes" id="UP000664859">
    <property type="component" value="Unassembled WGS sequence"/>
</dbReference>
<dbReference type="InterPro" id="IPR034268">
    <property type="entry name" value="RBM25_RRM"/>
</dbReference>
<dbReference type="GO" id="GO:0003729">
    <property type="term" value="F:mRNA binding"/>
    <property type="evidence" value="ECO:0007669"/>
    <property type="project" value="TreeGrafter"/>
</dbReference>
<evidence type="ECO:0000256" key="2">
    <source>
        <dbReference type="PROSITE-ProRule" id="PRU00176"/>
    </source>
</evidence>
<feature type="compositionally biased region" description="Basic residues" evidence="3">
    <location>
        <begin position="473"/>
        <end position="485"/>
    </location>
</feature>
<evidence type="ECO:0000313" key="7">
    <source>
        <dbReference type="Proteomes" id="UP000664859"/>
    </source>
</evidence>
<reference evidence="6" key="1">
    <citation type="submission" date="2021-02" db="EMBL/GenBank/DDBJ databases">
        <title>First Annotated Genome of the Yellow-green Alga Tribonema minus.</title>
        <authorList>
            <person name="Mahan K.M."/>
        </authorList>
    </citation>
    <scope>NUCLEOTIDE SEQUENCE</scope>
    <source>
        <strain evidence="6">UTEX B ZZ1240</strain>
    </source>
</reference>
<proteinExistence type="predicted"/>
<dbReference type="SUPFAM" id="SSF101233">
    <property type="entry name" value="PWI domain"/>
    <property type="match status" value="1"/>
</dbReference>
<organism evidence="6 7">
    <name type="scientific">Tribonema minus</name>
    <dbReference type="NCBI Taxonomy" id="303371"/>
    <lineage>
        <taxon>Eukaryota</taxon>
        <taxon>Sar</taxon>
        <taxon>Stramenopiles</taxon>
        <taxon>Ochrophyta</taxon>
        <taxon>PX clade</taxon>
        <taxon>Xanthophyceae</taxon>
        <taxon>Tribonematales</taxon>
        <taxon>Tribonemataceae</taxon>
        <taxon>Tribonema</taxon>
    </lineage>
</organism>
<comment type="caution">
    <text evidence="6">The sequence shown here is derived from an EMBL/GenBank/DDBJ whole genome shotgun (WGS) entry which is preliminary data.</text>
</comment>